<dbReference type="eggNOG" id="KOG1339">
    <property type="taxonomic scope" value="Eukaryota"/>
</dbReference>
<dbReference type="InterPro" id="IPR032861">
    <property type="entry name" value="TAXi_N"/>
</dbReference>
<keyword evidence="2" id="KW-0645">Protease</keyword>
<reference evidence="6" key="2">
    <citation type="submission" date="2015-06" db="UniProtKB">
        <authorList>
            <consortium name="EnsemblPlants"/>
        </authorList>
    </citation>
    <scope>IDENTIFICATION</scope>
</reference>
<dbReference type="Pfam" id="PF14543">
    <property type="entry name" value="TAXi_N"/>
    <property type="match status" value="1"/>
</dbReference>
<dbReference type="GO" id="GO:0004190">
    <property type="term" value="F:aspartic-type endopeptidase activity"/>
    <property type="evidence" value="ECO:0007669"/>
    <property type="project" value="InterPro"/>
</dbReference>
<evidence type="ECO:0000256" key="2">
    <source>
        <dbReference type="ARBA" id="ARBA00022670"/>
    </source>
</evidence>
<dbReference type="EnsemblPlants" id="ORUFI05G29810.1">
    <property type="protein sequence ID" value="ORUFI05G29810.1"/>
    <property type="gene ID" value="ORUFI05G29810"/>
</dbReference>
<evidence type="ECO:0000256" key="4">
    <source>
        <dbReference type="SAM" id="MobiDB-lite"/>
    </source>
</evidence>
<evidence type="ECO:0000313" key="6">
    <source>
        <dbReference type="EnsemblPlants" id="ORUFI05G29810.1"/>
    </source>
</evidence>
<evidence type="ECO:0000313" key="7">
    <source>
        <dbReference type="Proteomes" id="UP000008022"/>
    </source>
</evidence>
<dbReference type="FunFam" id="2.40.70.10:FF:000077">
    <property type="entry name" value="Aspartic proteinase nepenthesin-2"/>
    <property type="match status" value="1"/>
</dbReference>
<dbReference type="PROSITE" id="PS51767">
    <property type="entry name" value="PEPTIDASE_A1"/>
    <property type="match status" value="1"/>
</dbReference>
<keyword evidence="3" id="KW-0378">Hydrolase</keyword>
<evidence type="ECO:0000256" key="1">
    <source>
        <dbReference type="ARBA" id="ARBA00007447"/>
    </source>
</evidence>
<dbReference type="Proteomes" id="UP000008022">
    <property type="component" value="Unassembled WGS sequence"/>
</dbReference>
<feature type="region of interest" description="Disordered" evidence="4">
    <location>
        <begin position="19"/>
        <end position="41"/>
    </location>
</feature>
<reference evidence="7" key="1">
    <citation type="submission" date="2013-06" db="EMBL/GenBank/DDBJ databases">
        <authorList>
            <person name="Zhao Q."/>
        </authorList>
    </citation>
    <scope>NUCLEOTIDE SEQUENCE</scope>
    <source>
        <strain evidence="7">cv. W1943</strain>
    </source>
</reference>
<proteinExistence type="inferred from homology"/>
<dbReference type="AlphaFoldDB" id="A0A0E0PS15"/>
<feature type="domain" description="Peptidase A1" evidence="5">
    <location>
        <begin position="53"/>
        <end position="449"/>
    </location>
</feature>
<dbReference type="PRINTS" id="PR00792">
    <property type="entry name" value="PEPSIN"/>
</dbReference>
<dbReference type="InterPro" id="IPR033121">
    <property type="entry name" value="PEPTIDASE_A1"/>
</dbReference>
<dbReference type="HOGENOM" id="CLU_005738_5_2_1"/>
<protein>
    <recommendedName>
        <fullName evidence="5">Peptidase A1 domain-containing protein</fullName>
    </recommendedName>
</protein>
<dbReference type="InterPro" id="IPR021109">
    <property type="entry name" value="Peptidase_aspartic_dom_sf"/>
</dbReference>
<dbReference type="STRING" id="4529.A0A0E0PS15"/>
<comment type="similarity">
    <text evidence="1">Belongs to the peptidase A1 family.</text>
</comment>
<dbReference type="Gene3D" id="2.40.70.10">
    <property type="entry name" value="Acid Proteases"/>
    <property type="match status" value="2"/>
</dbReference>
<dbReference type="OMA" id="HICFEDK"/>
<evidence type="ECO:0000256" key="3">
    <source>
        <dbReference type="ARBA" id="ARBA00022801"/>
    </source>
</evidence>
<sequence>MAPLSFRCSIETIHAPNLSLGQQQQQQQEEEEEEEEETSISVTKDSKLNDFAFLIPVKLGTPAVQYLVTMDTGSSLSWVQCRPCTIKCHVQPAKVGPIFDPSNSSTFRHVGCSTSICSYLGRTLRIQSKACMEWEDICLYTMSYGGGWAYSVGKAVTDRLVLGGGETTRTTLSLANFVFGCSMDTQYSTHKEAGIFGLGTSNYSFEQIAPLLSYKAFSYCLPSDEAHQGYLSIGPDSSGGVPTSMFPGTPRPVYSIGMTGLTVTVNGEVRSLVSGSGSSPSPSSLMVVDSGAKLTLLLASTFGQLEDAIIPAMESLGYSLNTAAGQNQLCFLTESDRQNYLQRKPPPPSNWSALPVFHISFTLGLTLTLPPKNAFYLDARYRQEFLTIAWKQIYVRSIFPFQYFSDILGLCSSFARDDYLESGYQILGNLVTKSCGITYDIPRKQFRFRTGEC</sequence>
<organism evidence="6 7">
    <name type="scientific">Oryza rufipogon</name>
    <name type="common">Brownbeard rice</name>
    <name type="synonym">Asian wild rice</name>
    <dbReference type="NCBI Taxonomy" id="4529"/>
    <lineage>
        <taxon>Eukaryota</taxon>
        <taxon>Viridiplantae</taxon>
        <taxon>Streptophyta</taxon>
        <taxon>Embryophyta</taxon>
        <taxon>Tracheophyta</taxon>
        <taxon>Spermatophyta</taxon>
        <taxon>Magnoliopsida</taxon>
        <taxon>Liliopsida</taxon>
        <taxon>Poales</taxon>
        <taxon>Poaceae</taxon>
        <taxon>BOP clade</taxon>
        <taxon>Oryzoideae</taxon>
        <taxon>Oryzeae</taxon>
        <taxon>Oryzinae</taxon>
        <taxon>Oryza</taxon>
    </lineage>
</organism>
<dbReference type="PANTHER" id="PTHR47967:SF57">
    <property type="entry name" value="PEPTIDASE A1 DOMAIN-CONTAINING PROTEIN"/>
    <property type="match status" value="1"/>
</dbReference>
<accession>A0A0E0PS15</accession>
<feature type="compositionally biased region" description="Acidic residues" evidence="4">
    <location>
        <begin position="28"/>
        <end position="38"/>
    </location>
</feature>
<dbReference type="InterPro" id="IPR051708">
    <property type="entry name" value="Plant_Aspart_Prot_A1"/>
</dbReference>
<keyword evidence="7" id="KW-1185">Reference proteome</keyword>
<evidence type="ECO:0000259" key="5">
    <source>
        <dbReference type="PROSITE" id="PS51767"/>
    </source>
</evidence>
<dbReference type="PANTHER" id="PTHR47967">
    <property type="entry name" value="OS07G0603500 PROTEIN-RELATED"/>
    <property type="match status" value="1"/>
</dbReference>
<dbReference type="Gramene" id="ORUFI05G29810.1">
    <property type="protein sequence ID" value="ORUFI05G29810.1"/>
    <property type="gene ID" value="ORUFI05G29810"/>
</dbReference>
<dbReference type="InterPro" id="IPR001461">
    <property type="entry name" value="Aspartic_peptidase_A1"/>
</dbReference>
<dbReference type="GO" id="GO:0006508">
    <property type="term" value="P:proteolysis"/>
    <property type="evidence" value="ECO:0007669"/>
    <property type="project" value="UniProtKB-KW"/>
</dbReference>
<dbReference type="SUPFAM" id="SSF50630">
    <property type="entry name" value="Acid proteases"/>
    <property type="match status" value="1"/>
</dbReference>
<name>A0A0E0PS15_ORYRU</name>